<feature type="compositionally biased region" description="Polar residues" evidence="8">
    <location>
        <begin position="964"/>
        <end position="980"/>
    </location>
</feature>
<dbReference type="PANTHER" id="PTHR13018:SF149">
    <property type="entry name" value="DOMAIN PROTEIN, PUTATIVE (AFU_ORTHOLOGUE AFUA_3G11660)-RELATED"/>
    <property type="match status" value="1"/>
</dbReference>
<dbReference type="InterPro" id="IPR032880">
    <property type="entry name" value="CSC1/OSCA1-like_N"/>
</dbReference>
<feature type="region of interest" description="Disordered" evidence="8">
    <location>
        <begin position="863"/>
        <end position="1064"/>
    </location>
</feature>
<evidence type="ECO:0000256" key="6">
    <source>
        <dbReference type="ARBA" id="ARBA00023136"/>
    </source>
</evidence>
<dbReference type="GO" id="GO:0005886">
    <property type="term" value="C:plasma membrane"/>
    <property type="evidence" value="ECO:0007669"/>
    <property type="project" value="TreeGrafter"/>
</dbReference>
<name>A0A9P6JRA8_9AGAR</name>
<evidence type="ECO:0000256" key="3">
    <source>
        <dbReference type="ARBA" id="ARBA00022448"/>
    </source>
</evidence>
<comment type="caution">
    <text evidence="13">The sequence shown here is derived from an EMBL/GenBank/DDBJ whole genome shotgun (WGS) entry which is preliminary data.</text>
</comment>
<evidence type="ECO:0000259" key="11">
    <source>
        <dbReference type="Pfam" id="PF13967"/>
    </source>
</evidence>
<keyword evidence="6 9" id="KW-0472">Membrane</keyword>
<feature type="transmembrane region" description="Helical" evidence="9">
    <location>
        <begin position="600"/>
        <end position="618"/>
    </location>
</feature>
<comment type="similarity">
    <text evidence="2">Belongs to the CSC1 (TC 1.A.17) family.</text>
</comment>
<feature type="transmembrane region" description="Helical" evidence="9">
    <location>
        <begin position="154"/>
        <end position="177"/>
    </location>
</feature>
<evidence type="ECO:0000256" key="7">
    <source>
        <dbReference type="SAM" id="Coils"/>
    </source>
</evidence>
<evidence type="ECO:0000259" key="12">
    <source>
        <dbReference type="Pfam" id="PF14703"/>
    </source>
</evidence>
<keyword evidence="5 9" id="KW-1133">Transmembrane helix</keyword>
<feature type="coiled-coil region" evidence="7">
    <location>
        <begin position="292"/>
        <end position="319"/>
    </location>
</feature>
<keyword evidence="4 9" id="KW-0812">Transmembrane</keyword>
<organism evidence="13 14">
    <name type="scientific">Crepidotus variabilis</name>
    <dbReference type="NCBI Taxonomy" id="179855"/>
    <lineage>
        <taxon>Eukaryota</taxon>
        <taxon>Fungi</taxon>
        <taxon>Dikarya</taxon>
        <taxon>Basidiomycota</taxon>
        <taxon>Agaricomycotina</taxon>
        <taxon>Agaricomycetes</taxon>
        <taxon>Agaricomycetidae</taxon>
        <taxon>Agaricales</taxon>
        <taxon>Agaricineae</taxon>
        <taxon>Crepidotaceae</taxon>
        <taxon>Crepidotus</taxon>
    </lineage>
</organism>
<dbReference type="InterPro" id="IPR027815">
    <property type="entry name" value="CSC1/OSCA1-like_cyt"/>
</dbReference>
<accession>A0A9P6JRA8</accession>
<evidence type="ECO:0000256" key="2">
    <source>
        <dbReference type="ARBA" id="ARBA00007779"/>
    </source>
</evidence>
<feature type="domain" description="CSC1/OSCA1-like cytosolic" evidence="12">
    <location>
        <begin position="199"/>
        <end position="362"/>
    </location>
</feature>
<dbReference type="PANTHER" id="PTHR13018">
    <property type="entry name" value="PROBABLE MEMBRANE PROTEIN DUF221-RELATED"/>
    <property type="match status" value="1"/>
</dbReference>
<comment type="subcellular location">
    <subcellularLocation>
        <location evidence="1">Membrane</location>
        <topology evidence="1">Multi-pass membrane protein</topology>
    </subcellularLocation>
</comment>
<keyword evidence="7" id="KW-0175">Coiled coil</keyword>
<keyword evidence="14" id="KW-1185">Reference proteome</keyword>
<dbReference type="Pfam" id="PF02714">
    <property type="entry name" value="RSN1_7TM"/>
    <property type="match status" value="1"/>
</dbReference>
<feature type="compositionally biased region" description="Polar residues" evidence="8">
    <location>
        <begin position="873"/>
        <end position="910"/>
    </location>
</feature>
<evidence type="ECO:0000313" key="13">
    <source>
        <dbReference type="EMBL" id="KAF9529713.1"/>
    </source>
</evidence>
<feature type="transmembrane region" description="Helical" evidence="9">
    <location>
        <begin position="109"/>
        <end position="129"/>
    </location>
</feature>
<dbReference type="OrthoDB" id="2150324at2759"/>
<evidence type="ECO:0008006" key="15">
    <source>
        <dbReference type="Google" id="ProtNLM"/>
    </source>
</evidence>
<dbReference type="InterPro" id="IPR045122">
    <property type="entry name" value="Csc1-like"/>
</dbReference>
<evidence type="ECO:0000256" key="4">
    <source>
        <dbReference type="ARBA" id="ARBA00022692"/>
    </source>
</evidence>
<dbReference type="AlphaFoldDB" id="A0A9P6JRA8"/>
<feature type="compositionally biased region" description="Polar residues" evidence="8">
    <location>
        <begin position="996"/>
        <end position="1055"/>
    </location>
</feature>
<evidence type="ECO:0000259" key="10">
    <source>
        <dbReference type="Pfam" id="PF02714"/>
    </source>
</evidence>
<evidence type="ECO:0000256" key="5">
    <source>
        <dbReference type="ARBA" id="ARBA00022989"/>
    </source>
</evidence>
<feature type="transmembrane region" description="Helical" evidence="9">
    <location>
        <begin position="25"/>
        <end position="46"/>
    </location>
</feature>
<evidence type="ECO:0000313" key="14">
    <source>
        <dbReference type="Proteomes" id="UP000807306"/>
    </source>
</evidence>
<keyword evidence="3" id="KW-0813">Transport</keyword>
<dbReference type="Pfam" id="PF13967">
    <property type="entry name" value="RSN1_TM"/>
    <property type="match status" value="1"/>
</dbReference>
<dbReference type="Proteomes" id="UP000807306">
    <property type="component" value="Unassembled WGS sequence"/>
</dbReference>
<evidence type="ECO:0000256" key="1">
    <source>
        <dbReference type="ARBA" id="ARBA00004141"/>
    </source>
</evidence>
<proteinExistence type="inferred from homology"/>
<dbReference type="Pfam" id="PF14703">
    <property type="entry name" value="PHM7_cyt"/>
    <property type="match status" value="1"/>
</dbReference>
<evidence type="ECO:0000256" key="8">
    <source>
        <dbReference type="SAM" id="MobiDB-lite"/>
    </source>
</evidence>
<reference evidence="13" key="1">
    <citation type="submission" date="2020-11" db="EMBL/GenBank/DDBJ databases">
        <authorList>
            <consortium name="DOE Joint Genome Institute"/>
            <person name="Ahrendt S."/>
            <person name="Riley R."/>
            <person name="Andreopoulos W."/>
            <person name="Labutti K."/>
            <person name="Pangilinan J."/>
            <person name="Ruiz-Duenas F.J."/>
            <person name="Barrasa J.M."/>
            <person name="Sanchez-Garcia M."/>
            <person name="Camarero S."/>
            <person name="Miyauchi S."/>
            <person name="Serrano A."/>
            <person name="Linde D."/>
            <person name="Babiker R."/>
            <person name="Drula E."/>
            <person name="Ayuso-Fernandez I."/>
            <person name="Pacheco R."/>
            <person name="Padilla G."/>
            <person name="Ferreira P."/>
            <person name="Barriuso J."/>
            <person name="Kellner H."/>
            <person name="Castanera R."/>
            <person name="Alfaro M."/>
            <person name="Ramirez L."/>
            <person name="Pisabarro A.G."/>
            <person name="Kuo A."/>
            <person name="Tritt A."/>
            <person name="Lipzen A."/>
            <person name="He G."/>
            <person name="Yan M."/>
            <person name="Ng V."/>
            <person name="Cullen D."/>
            <person name="Martin F."/>
            <person name="Rosso M.-N."/>
            <person name="Henrissat B."/>
            <person name="Hibbett D."/>
            <person name="Martinez A.T."/>
            <person name="Grigoriev I.V."/>
        </authorList>
    </citation>
    <scope>NUCLEOTIDE SEQUENCE</scope>
    <source>
        <strain evidence="13">CBS 506.95</strain>
    </source>
</reference>
<evidence type="ECO:0000256" key="9">
    <source>
        <dbReference type="SAM" id="Phobius"/>
    </source>
</evidence>
<feature type="transmembrane region" description="Helical" evidence="9">
    <location>
        <begin position="638"/>
        <end position="659"/>
    </location>
</feature>
<feature type="transmembrane region" description="Helical" evidence="9">
    <location>
        <begin position="421"/>
        <end position="444"/>
    </location>
</feature>
<feature type="domain" description="CSC1/OSCA1-like 7TM region" evidence="10">
    <location>
        <begin position="373"/>
        <end position="656"/>
    </location>
</feature>
<feature type="transmembrane region" description="Helical" evidence="9">
    <location>
        <begin position="465"/>
        <end position="487"/>
    </location>
</feature>
<protein>
    <recommendedName>
        <fullName evidence="15">DUF221-domain-containing protein</fullName>
    </recommendedName>
</protein>
<feature type="transmembrane region" description="Helical" evidence="9">
    <location>
        <begin position="375"/>
        <end position="401"/>
    </location>
</feature>
<gene>
    <name evidence="13" type="ORF">CPB83DRAFT_852038</name>
</gene>
<feature type="domain" description="CSC1/OSCA1-like N-terminal transmembrane" evidence="11">
    <location>
        <begin position="25"/>
        <end position="172"/>
    </location>
</feature>
<dbReference type="InterPro" id="IPR003864">
    <property type="entry name" value="CSC1/OSCA1-like_7TM"/>
</dbReference>
<feature type="transmembrane region" description="Helical" evidence="9">
    <location>
        <begin position="532"/>
        <end position="554"/>
    </location>
</feature>
<feature type="compositionally biased region" description="Polar residues" evidence="8">
    <location>
        <begin position="918"/>
        <end position="953"/>
    </location>
</feature>
<dbReference type="EMBL" id="MU157844">
    <property type="protein sequence ID" value="KAF9529713.1"/>
    <property type="molecule type" value="Genomic_DNA"/>
</dbReference>
<dbReference type="GO" id="GO:0005227">
    <property type="term" value="F:calcium-activated cation channel activity"/>
    <property type="evidence" value="ECO:0007669"/>
    <property type="project" value="InterPro"/>
</dbReference>
<sequence>MGDIIVDAGNKIFDDKSRQLAPEAVGSQVVLMTVVSIATVIVFNLLRPKNKVIYEPKVKYHEGSKPPPRISGSIFGWLPPLFNTKEPELLDKIGLDAVTFLRFLRLMRWLFSGITLLTCGILLPINVVYNLKNIDADNRNILTMLTIQDVQGDFLYAHVIVTYLITFLIVVCVDIHWRAMVRLRRTWFRSPEYLQSFYARTLQVRHVPKKLQSDEGIKNIFETVKVPYPTTSVHVGRKVGKLPELIDYHNQTVREFEEILVAYLKGGKIRAKRPTIRIGGTCGMGGQKKDAIDFYTAKLKRTEAAIEEYRTQIDTRKAENYGFASMAAVPYAHIVAKQLMSKHPKGTSIDLAPNPKDIIWENMNSSDAELARKRLLGVVWLIVICSFNTIPLFIISFFANLNAARAIIPPLNNFYTESPRFFNYISGVLPPAISGLFGFFLPIVMRWLGKYMGSLTHSKLDRSVVARYFAFLIISQLIIFTLIGVVFQTVLTIVNAVGKKTSFQDILGLLREVPRTINHTYFVQSSYWLTFFPLRGFLVVFDLAQIINLVWVSLKTHLLGRTPRDIRDWTQPPEFQYAIYYANVLFMGAVALVFAPLAPLVVVAATIVFWMSSWVYKYQLMFVFVSKVESGGRIWNVIINRLLICVLLMQLLMILTMGLQYRFSSYQWVSTLPPILIVAAYKFYINRTYLPAFNYYNPTEDELRLAKVHSERADNKGNRLEKRFGHPALHTELFTPMLHKEMMHLLGQVYNGKISRDKAQLDEYGGQQMEAQVVPGGIRIAAIDQRDLEYDPALYQRDRGELDWDARSMNSTMVFHDNASTSQYNASTSNLPGYNNYLAQGPAGQSEIELSRFDMQTPLIDRRGPQIAPERSYSPSPAYISTDNLMNQAPSAATTPSSYYPPNHQRQPSANMLAGQQIRGQSPGPYNSMNQYPPQQHARQPSGNMLHSQQRSGSPGPYQAYGAPQQQMSPQHARQMSGNMLAQGGRQSPGPYQAYGGQQSSQLARPNSVNMLGSPTPQPMYSQQPPGLQHSQSQPLYGHQQQPSNSSNGHLNNNVAGRGAHRGY</sequence>
<feature type="transmembrane region" description="Helical" evidence="9">
    <location>
        <begin position="575"/>
        <end position="594"/>
    </location>
</feature>